<organism evidence="2 3">
    <name type="scientific">Sesamum angolense</name>
    <dbReference type="NCBI Taxonomy" id="2727404"/>
    <lineage>
        <taxon>Eukaryota</taxon>
        <taxon>Viridiplantae</taxon>
        <taxon>Streptophyta</taxon>
        <taxon>Embryophyta</taxon>
        <taxon>Tracheophyta</taxon>
        <taxon>Spermatophyta</taxon>
        <taxon>Magnoliopsida</taxon>
        <taxon>eudicotyledons</taxon>
        <taxon>Gunneridae</taxon>
        <taxon>Pentapetalae</taxon>
        <taxon>asterids</taxon>
        <taxon>lamiids</taxon>
        <taxon>Lamiales</taxon>
        <taxon>Pedaliaceae</taxon>
        <taxon>Sesamum</taxon>
    </lineage>
</organism>
<reference evidence="2" key="2">
    <citation type="journal article" date="2024" name="Plant">
        <title>Genomic evolution and insights into agronomic trait innovations of Sesamum species.</title>
        <authorList>
            <person name="Miao H."/>
            <person name="Wang L."/>
            <person name="Qu L."/>
            <person name="Liu H."/>
            <person name="Sun Y."/>
            <person name="Le M."/>
            <person name="Wang Q."/>
            <person name="Wei S."/>
            <person name="Zheng Y."/>
            <person name="Lin W."/>
            <person name="Duan Y."/>
            <person name="Cao H."/>
            <person name="Xiong S."/>
            <person name="Wang X."/>
            <person name="Wei L."/>
            <person name="Li C."/>
            <person name="Ma Q."/>
            <person name="Ju M."/>
            <person name="Zhao R."/>
            <person name="Li G."/>
            <person name="Mu C."/>
            <person name="Tian Q."/>
            <person name="Mei H."/>
            <person name="Zhang T."/>
            <person name="Gao T."/>
            <person name="Zhang H."/>
        </authorList>
    </citation>
    <scope>NUCLEOTIDE SEQUENCE</scope>
    <source>
        <strain evidence="2">K16</strain>
    </source>
</reference>
<evidence type="ECO:0000313" key="2">
    <source>
        <dbReference type="EMBL" id="KAK4386121.1"/>
    </source>
</evidence>
<protein>
    <recommendedName>
        <fullName evidence="1">Reverse transcriptase Ty1/copia-type domain-containing protein</fullName>
    </recommendedName>
</protein>
<evidence type="ECO:0000259" key="1">
    <source>
        <dbReference type="Pfam" id="PF07727"/>
    </source>
</evidence>
<proteinExistence type="predicted"/>
<dbReference type="EMBL" id="JACGWL010000015">
    <property type="protein sequence ID" value="KAK4386121.1"/>
    <property type="molecule type" value="Genomic_DNA"/>
</dbReference>
<feature type="domain" description="Reverse transcriptase Ty1/copia-type" evidence="1">
    <location>
        <begin position="266"/>
        <end position="307"/>
    </location>
</feature>
<dbReference type="Proteomes" id="UP001289374">
    <property type="component" value="Unassembled WGS sequence"/>
</dbReference>
<dbReference type="Pfam" id="PF07727">
    <property type="entry name" value="RVT_2"/>
    <property type="match status" value="1"/>
</dbReference>
<evidence type="ECO:0000313" key="3">
    <source>
        <dbReference type="Proteomes" id="UP001289374"/>
    </source>
</evidence>
<gene>
    <name evidence="2" type="ORF">Sango_2482700</name>
</gene>
<reference evidence="2" key="1">
    <citation type="submission" date="2020-06" db="EMBL/GenBank/DDBJ databases">
        <authorList>
            <person name="Li T."/>
            <person name="Hu X."/>
            <person name="Zhang T."/>
            <person name="Song X."/>
            <person name="Zhang H."/>
            <person name="Dai N."/>
            <person name="Sheng W."/>
            <person name="Hou X."/>
            <person name="Wei L."/>
        </authorList>
    </citation>
    <scope>NUCLEOTIDE SEQUENCE</scope>
    <source>
        <strain evidence="2">K16</strain>
        <tissue evidence="2">Leaf</tissue>
    </source>
</reference>
<accession>A0AAE2BI26</accession>
<dbReference type="InterPro" id="IPR013103">
    <property type="entry name" value="RVT_2"/>
</dbReference>
<name>A0AAE2BI26_9LAMI</name>
<comment type="caution">
    <text evidence="2">The sequence shown here is derived from an EMBL/GenBank/DDBJ whole genome shotgun (WGS) entry which is preliminary data.</text>
</comment>
<sequence length="356" mass="41460">MSKNPLMMIMETNKFNDTNYNDWLWNLRNVLDFENRGYVLDKPLLTALSKGSSPEERITFKKWLEDNHKVRGIILASMTNDIQKQYDRLDGVPSIMIRMTGAGKKQKAKPLGGSRNTGLKLRIILVEKSKPFNGLMWRVFKWRIHRLLKREWNALSMDSSWNATTEWRGQKEESNFVGHADVMRNYLRKQVRHLSRIMDHLNLWSPLIVFQSSVGRSDRYGFLGLTSQLDNDPRTYGEAISDIDLDKWLKAMRSEMDSMGSNNHAKSIQILLAIAAYYDYEIWHMDVKIAFLNNFIEEEIYMDQPEVSLSLEKNKSEYNPCVYKKISGSTTAYLVLYVDDILLIRNDVKILGDIKA</sequence>
<dbReference type="AlphaFoldDB" id="A0AAE2BI26"/>
<keyword evidence="3" id="KW-1185">Reference proteome</keyword>